<dbReference type="Proteomes" id="UP001564657">
    <property type="component" value="Unassembled WGS sequence"/>
</dbReference>
<dbReference type="InterPro" id="IPR023439">
    <property type="entry name" value="Mal_deCO2ase/Cit_lyase_ACP"/>
</dbReference>
<evidence type="ECO:0000256" key="2">
    <source>
        <dbReference type="ARBA" id="ARBA00022490"/>
    </source>
</evidence>
<comment type="caution">
    <text evidence="4">The sequence shown here is derived from an EMBL/GenBank/DDBJ whole genome shotgun (WGS) entry which is preliminary data.</text>
</comment>
<accession>A0ABV4BP74</accession>
<protein>
    <submittedName>
        <fullName evidence="4">Uncharacterized protein</fullName>
    </submittedName>
</protein>
<dbReference type="Pfam" id="PF06857">
    <property type="entry name" value="ACP"/>
    <property type="match status" value="1"/>
</dbReference>
<evidence type="ECO:0000256" key="1">
    <source>
        <dbReference type="ARBA" id="ARBA00004496"/>
    </source>
</evidence>
<keyword evidence="5" id="KW-1185">Reference proteome</keyword>
<comment type="subcellular location">
    <subcellularLocation>
        <location evidence="1">Cytoplasm</location>
    </subcellularLocation>
</comment>
<sequence length="103" mass="11804">MEVYEFEYENCNEKVYKKSHTGVVGPKNLEVIIEPNNKDNVSKVTIRTGIVGEKNIYKNIMNRFFKKHPVSVDMKINDSGNTPGIIEFRILEALEESKDVIEG</sequence>
<dbReference type="RefSeq" id="WP_369704472.1">
    <property type="nucleotide sequence ID" value="NZ_JBGEWD010000009.1"/>
</dbReference>
<evidence type="ECO:0000313" key="4">
    <source>
        <dbReference type="EMBL" id="MEY8000578.1"/>
    </source>
</evidence>
<reference evidence="4 5" key="1">
    <citation type="submission" date="2024-08" db="EMBL/GenBank/DDBJ databases">
        <title>Clostridium lapicellarii sp. nov., and Clostridium renhuaiense sp. nov., two species isolated from the mud in a fermentation cellar used for producing sauce-flavour Chinese liquors.</title>
        <authorList>
            <person name="Yang F."/>
            <person name="Wang H."/>
            <person name="Chen L.Q."/>
            <person name="Zhou N."/>
            <person name="Lu J.J."/>
            <person name="Pu X.X."/>
            <person name="Wan B."/>
            <person name="Wang L."/>
            <person name="Liu S.J."/>
        </authorList>
    </citation>
    <scope>NUCLEOTIDE SEQUENCE [LARGE SCALE GENOMIC DNA]</scope>
    <source>
        <strain evidence="4 5">MT-5</strain>
    </source>
</reference>
<evidence type="ECO:0000313" key="5">
    <source>
        <dbReference type="Proteomes" id="UP001564657"/>
    </source>
</evidence>
<name>A0ABV4BP74_9CLOT</name>
<gene>
    <name evidence="4" type="ORF">AB8U03_10285</name>
</gene>
<proteinExistence type="predicted"/>
<dbReference type="EMBL" id="JBGEWD010000009">
    <property type="protein sequence ID" value="MEY8000578.1"/>
    <property type="molecule type" value="Genomic_DNA"/>
</dbReference>
<organism evidence="4 5">
    <name type="scientific">Clostridium moutaii</name>
    <dbReference type="NCBI Taxonomy" id="3240932"/>
    <lineage>
        <taxon>Bacteria</taxon>
        <taxon>Bacillati</taxon>
        <taxon>Bacillota</taxon>
        <taxon>Clostridia</taxon>
        <taxon>Eubacteriales</taxon>
        <taxon>Clostridiaceae</taxon>
        <taxon>Clostridium</taxon>
    </lineage>
</organism>
<keyword evidence="2" id="KW-0963">Cytoplasm</keyword>
<keyword evidence="3" id="KW-0597">Phosphoprotein</keyword>
<evidence type="ECO:0000256" key="3">
    <source>
        <dbReference type="ARBA" id="ARBA00022553"/>
    </source>
</evidence>